<protein>
    <submittedName>
        <fullName evidence="1">Uncharacterized protein</fullName>
    </submittedName>
</protein>
<name>A0A6A5KF76_9PLEO</name>
<proteinExistence type="predicted"/>
<keyword evidence="2" id="KW-1185">Reference proteome</keyword>
<evidence type="ECO:0000313" key="1">
    <source>
        <dbReference type="EMBL" id="KAF1833872.1"/>
    </source>
</evidence>
<feature type="non-terminal residue" evidence="1">
    <location>
        <position position="1"/>
    </location>
</feature>
<evidence type="ECO:0000313" key="2">
    <source>
        <dbReference type="Proteomes" id="UP000800040"/>
    </source>
</evidence>
<accession>A0A6A5KF76</accession>
<dbReference type="Proteomes" id="UP000800040">
    <property type="component" value="Unassembled WGS sequence"/>
</dbReference>
<feature type="non-terminal residue" evidence="1">
    <location>
        <position position="196"/>
    </location>
</feature>
<sequence>PQPSLKATASAPSNGLAFASLAQAEASMLTRHLDKDWRSPINDATMPRNDQDRALHVANLLAAMKDTSACTDKPEPAAFKNRWGPAATRKPNASQMEKVCWKLVDIAERLHKHGPASLSIYDAEALQTVWKSRALTFGERMASLGALLRLSKARCFSLLKGEVLETTVGAPAQKVAGTKTNFCQNGRRKVIMDAGR</sequence>
<dbReference type="OrthoDB" id="3795193at2759"/>
<dbReference type="AlphaFoldDB" id="A0A6A5KF76"/>
<gene>
    <name evidence="1" type="ORF">BDW02DRAFT_473501</name>
</gene>
<dbReference type="EMBL" id="ML975311">
    <property type="protein sequence ID" value="KAF1833872.1"/>
    <property type="molecule type" value="Genomic_DNA"/>
</dbReference>
<organism evidence="1 2">
    <name type="scientific">Decorospora gaudefroyi</name>
    <dbReference type="NCBI Taxonomy" id="184978"/>
    <lineage>
        <taxon>Eukaryota</taxon>
        <taxon>Fungi</taxon>
        <taxon>Dikarya</taxon>
        <taxon>Ascomycota</taxon>
        <taxon>Pezizomycotina</taxon>
        <taxon>Dothideomycetes</taxon>
        <taxon>Pleosporomycetidae</taxon>
        <taxon>Pleosporales</taxon>
        <taxon>Pleosporineae</taxon>
        <taxon>Pleosporaceae</taxon>
        <taxon>Decorospora</taxon>
    </lineage>
</organism>
<reference evidence="1" key="1">
    <citation type="submission" date="2020-01" db="EMBL/GenBank/DDBJ databases">
        <authorList>
            <consortium name="DOE Joint Genome Institute"/>
            <person name="Haridas S."/>
            <person name="Albert R."/>
            <person name="Binder M."/>
            <person name="Bloem J."/>
            <person name="Labutti K."/>
            <person name="Salamov A."/>
            <person name="Andreopoulos B."/>
            <person name="Baker S.E."/>
            <person name="Barry K."/>
            <person name="Bills G."/>
            <person name="Bluhm B.H."/>
            <person name="Cannon C."/>
            <person name="Castanera R."/>
            <person name="Culley D.E."/>
            <person name="Daum C."/>
            <person name="Ezra D."/>
            <person name="Gonzalez J.B."/>
            <person name="Henrissat B."/>
            <person name="Kuo A."/>
            <person name="Liang C."/>
            <person name="Lipzen A."/>
            <person name="Lutzoni F."/>
            <person name="Magnuson J."/>
            <person name="Mondo S."/>
            <person name="Nolan M."/>
            <person name="Ohm R."/>
            <person name="Pangilinan J."/>
            <person name="Park H.-J."/>
            <person name="Ramirez L."/>
            <person name="Alfaro M."/>
            <person name="Sun H."/>
            <person name="Tritt A."/>
            <person name="Yoshinaga Y."/>
            <person name="Zwiers L.-H."/>
            <person name="Turgeon B.G."/>
            <person name="Goodwin S.B."/>
            <person name="Spatafora J.W."/>
            <person name="Crous P.W."/>
            <person name="Grigoriev I.V."/>
        </authorList>
    </citation>
    <scope>NUCLEOTIDE SEQUENCE</scope>
    <source>
        <strain evidence="1">P77</strain>
    </source>
</reference>